<reference evidence="1" key="1">
    <citation type="submission" date="2021-05" db="EMBL/GenBank/DDBJ databases">
        <authorList>
            <person name="Alioto T."/>
            <person name="Alioto T."/>
            <person name="Gomez Garrido J."/>
        </authorList>
    </citation>
    <scope>NUCLEOTIDE SEQUENCE</scope>
</reference>
<dbReference type="AlphaFoldDB" id="A0A8D8R264"/>
<name>A0A8D8R264_9HEMI</name>
<sequence>MHCAQRFMPKLHSTLFYILHSYKVFNGHFSMIHTRVTHTYSYLLLHSSFIQRNRNYYSPAYSYKEKGNQLAKKSLSALPTYFPLFWKVCELFIAHSLRLFFKN</sequence>
<protein>
    <submittedName>
        <fullName evidence="1">Uncharacterized protein</fullName>
    </submittedName>
</protein>
<dbReference type="EMBL" id="HBUF01118228">
    <property type="protein sequence ID" value="CAG6641595.1"/>
    <property type="molecule type" value="Transcribed_RNA"/>
</dbReference>
<proteinExistence type="predicted"/>
<accession>A0A8D8R264</accession>
<evidence type="ECO:0000313" key="1">
    <source>
        <dbReference type="EMBL" id="CAG6641595.1"/>
    </source>
</evidence>
<organism evidence="1">
    <name type="scientific">Cacopsylla melanoneura</name>
    <dbReference type="NCBI Taxonomy" id="428564"/>
    <lineage>
        <taxon>Eukaryota</taxon>
        <taxon>Metazoa</taxon>
        <taxon>Ecdysozoa</taxon>
        <taxon>Arthropoda</taxon>
        <taxon>Hexapoda</taxon>
        <taxon>Insecta</taxon>
        <taxon>Pterygota</taxon>
        <taxon>Neoptera</taxon>
        <taxon>Paraneoptera</taxon>
        <taxon>Hemiptera</taxon>
        <taxon>Sternorrhyncha</taxon>
        <taxon>Psylloidea</taxon>
        <taxon>Psyllidae</taxon>
        <taxon>Psyllinae</taxon>
        <taxon>Cacopsylla</taxon>
    </lineage>
</organism>